<proteinExistence type="predicted"/>
<keyword evidence="2" id="KW-1185">Reference proteome</keyword>
<dbReference type="RefSeq" id="WP_180499925.1">
    <property type="nucleotide sequence ID" value="NZ_CAIJCS010000019.1"/>
</dbReference>
<protein>
    <submittedName>
        <fullName evidence="1">Uncharacterized protein</fullName>
    </submittedName>
</protein>
<accession>A0A6V6Y3X5</accession>
<reference evidence="1 2" key="1">
    <citation type="submission" date="2020-06" db="EMBL/GenBank/DDBJ databases">
        <authorList>
            <person name="Criscuolo A."/>
        </authorList>
    </citation>
    <scope>NUCLEOTIDE SEQUENCE [LARGE SCALE GENOMIC DNA]</scope>
    <source>
        <strain evidence="1">1804121828</strain>
    </source>
</reference>
<dbReference type="EMBL" id="CAIJCS010000019">
    <property type="protein sequence ID" value="CAC9931628.1"/>
    <property type="molecule type" value="Genomic_DNA"/>
</dbReference>
<evidence type="ECO:0000313" key="2">
    <source>
        <dbReference type="Proteomes" id="UP000586454"/>
    </source>
</evidence>
<dbReference type="Proteomes" id="UP000586454">
    <property type="component" value="Unassembled WGS sequence"/>
</dbReference>
<evidence type="ECO:0000313" key="1">
    <source>
        <dbReference type="EMBL" id="CAC9931628.1"/>
    </source>
</evidence>
<organism evidence="1 2">
    <name type="scientific">Aedoeadaptatus nemausensis</name>
    <dbReference type="NCBI Taxonomy" id="2582829"/>
    <lineage>
        <taxon>Bacteria</taxon>
        <taxon>Bacillati</taxon>
        <taxon>Bacillota</taxon>
        <taxon>Tissierellia</taxon>
        <taxon>Tissierellales</taxon>
        <taxon>Peptoniphilaceae</taxon>
        <taxon>Aedoeadaptatus</taxon>
    </lineage>
</organism>
<name>A0A6V6Y3X5_9FIRM</name>
<dbReference type="AlphaFoldDB" id="A0A6V6Y3X5"/>
<comment type="caution">
    <text evidence="1">The sequence shown here is derived from an EMBL/GenBank/DDBJ whole genome shotgun (WGS) entry which is preliminary data.</text>
</comment>
<gene>
    <name evidence="1" type="ORF">PEPNEM18_01022</name>
</gene>
<sequence>MITKEIKSAKVTGNEINTILSGEVVLWSREAIIKERLKAAAKDLRIQDGRGIWHGGERLNEIYNVHSDFKTLPSSIEGYNVNVTYKSSNPYYLDKQGHVSPHSSGVKRVSLYATITDRTTGQYVIKEFLVYII</sequence>